<comment type="caution">
    <text evidence="1">The sequence shown here is derived from an EMBL/GenBank/DDBJ whole genome shotgun (WGS) entry which is preliminary data.</text>
</comment>
<dbReference type="Proteomes" id="UP001143856">
    <property type="component" value="Unassembled WGS sequence"/>
</dbReference>
<protein>
    <submittedName>
        <fullName evidence="1">Uncharacterized protein</fullName>
    </submittedName>
</protein>
<evidence type="ECO:0000313" key="2">
    <source>
        <dbReference type="Proteomes" id="UP001143856"/>
    </source>
</evidence>
<dbReference type="EMBL" id="JAPDGR010002776">
    <property type="protein sequence ID" value="KAJ2974261.1"/>
    <property type="molecule type" value="Genomic_DNA"/>
</dbReference>
<reference evidence="1" key="1">
    <citation type="submission" date="2022-10" db="EMBL/GenBank/DDBJ databases">
        <title>Genome Sequence of Xylaria curta.</title>
        <authorList>
            <person name="Buettner E."/>
        </authorList>
    </citation>
    <scope>NUCLEOTIDE SEQUENCE</scope>
    <source>
        <strain evidence="1">Babe10</strain>
    </source>
</reference>
<gene>
    <name evidence="1" type="ORF">NUW58_g8715</name>
</gene>
<sequence length="916" mass="98712">MFASVGDTLFTLPESFTEPQFKVDSNGIYHVRTNATVAMSPMSSNNSVNSLMGFSVHQPALGAPLQFFPAMGSKQLDEMIDAYVPGSASILEKRAAVSMEFFEYTLATGDLFKFFMVYPTPGSNHTSPTVDSGYHSGFTTSPVMSQSQWAESSSQMASPSSSRKATSTNDFSNLPGMKIMTKDGRDVTNSASRGCKTKEQRDHAHLMRIIKACDSCRRKKTKCDPSHKRPTPGTPSGKVTKKTSKTPRPAAAPPQIVAKPASNTPEFDQILSGSSSSLDSTFAESLSNPTDCFSMEWDQFIQYDEEPTEAIPYDYNFFLDPASYFSPAMTTSFSSSSTSPSQLPITPLDRDVHIISDTMVSHDHEPILPYLHPEEVEAGNNYVDFNLYSPQSSFSDEELGLAKEVAASPIQSQRLEHHGYHSHRRIEEAAGNVAASHSHHLLDHGTGLYRQDVIYDAAGGLLHDTSNYMHHWSESIGVDETGTQGGLLSLRSASQRANSQPARSRAAVNGIPTGLTIVDTVHEDATSEGLYGRETIHTQPLFNSLAVVCSLDLGSAGLSQASSQNHVDRSCGQDEPNSAKHSVVHSVDRLNQACRSPSDRLNEVGDALQKGHHIQPRTTKPQLATETTASQSMGTPGVALENVHNTQSTAVARMTMSWVPVADSPSPTPSPSLSAATATSSVANTPSRAPYELPMITSSAYDAAKLSTANLGPSFSMLRDSSSVSRHAAMAKQSLTATGTQSVSPNMLQTTSTVANLGVLSVIISLATLRPTIARSNGLIKDMCSVVSGSGARYLAIFLFFLAVYAPSPLAFVLSIVALSAVGGYNQLQQHTSFDPETRPPTSFSSHSLHLAKSIVSLLDESRASSYVKALNALHMVRCDLARKHKSWTHQSPSIARSFHRDSPRRVDSLAAMPLV</sequence>
<evidence type="ECO:0000313" key="1">
    <source>
        <dbReference type="EMBL" id="KAJ2974261.1"/>
    </source>
</evidence>
<organism evidence="1 2">
    <name type="scientific">Xylaria curta</name>
    <dbReference type="NCBI Taxonomy" id="42375"/>
    <lineage>
        <taxon>Eukaryota</taxon>
        <taxon>Fungi</taxon>
        <taxon>Dikarya</taxon>
        <taxon>Ascomycota</taxon>
        <taxon>Pezizomycotina</taxon>
        <taxon>Sordariomycetes</taxon>
        <taxon>Xylariomycetidae</taxon>
        <taxon>Xylariales</taxon>
        <taxon>Xylariaceae</taxon>
        <taxon>Xylaria</taxon>
    </lineage>
</organism>
<keyword evidence="2" id="KW-1185">Reference proteome</keyword>
<name>A0ACC1N711_9PEZI</name>
<accession>A0ACC1N711</accession>
<proteinExistence type="predicted"/>